<feature type="region of interest" description="Disordered" evidence="1">
    <location>
        <begin position="15"/>
        <end position="50"/>
    </location>
</feature>
<feature type="region of interest" description="Disordered" evidence="1">
    <location>
        <begin position="142"/>
        <end position="166"/>
    </location>
</feature>
<feature type="compositionally biased region" description="Low complexity" evidence="1">
    <location>
        <begin position="609"/>
        <end position="620"/>
    </location>
</feature>
<keyword evidence="3" id="KW-1185">Reference proteome</keyword>
<evidence type="ECO:0000256" key="1">
    <source>
        <dbReference type="SAM" id="MobiDB-lite"/>
    </source>
</evidence>
<sequence length="693" mass="74977">MSNWLHRILSEPVSAPAVPNGGGGGGGADGSWPQTPLTPRTAARMRDPNAPDYRYQVNQKCIYERRLPGGSYITAHVQRLQSGFYDSPVIHEDRIDNVRFVAINFVFHPSSSTFRFKSAEINIALHHTGEDKRNSLQVVVPGLAPAPPPPKKNSHDHGTQTETLPSNALVKSSDCLRVAPPPGFKPSRPKFLRHAPHLLYGGISPETLNWNFNLAGSLGVSQGPASASFKPSYGVKSSYKIYEMMKIQGSVRTLRSWSGREYDIEDGELVWTLEENKLQKSGLPREFTFVMLLTKGSGGFEQSGDVRLEIDVHPKVTGRLGAAYPSLITNLHQYQPFKRGVLDLDEEIGQVFEPQIKGNGFNFANIATSFDDFVWLPGTAYSTSDAGVAQSPTTSGAAQQQQQQQQQQAPQQQIMAQQGSQLHHRSGTQQQQQSQPHAAAGGSGDTTLNLRVFLEGPSRGTSGSPVPFPSHQQVMQQLVPYVNLKVPPPNPSRAQSPSVNTTSGGSRTSNSTTGPRRTITIGSSKSRSVRKRRSRTGLSGEYHTKESPTEEGKTTEEPQRSRGQGQVISLSAGGGSDSGGQRVSPAPARPFSYQEGEGGGDDLVHDRNAVAAAAAPSSASEWPEHNPNPTPKPQTKNASTTTPLFRPSSPEYATPPAYPRQHPQPRPNSMPGGLDDTLVVWDEDAHSPGTGRV</sequence>
<organism evidence="2 3">
    <name type="scientific">Fonsecaea multimorphosa CBS 102226</name>
    <dbReference type="NCBI Taxonomy" id="1442371"/>
    <lineage>
        <taxon>Eukaryota</taxon>
        <taxon>Fungi</taxon>
        <taxon>Dikarya</taxon>
        <taxon>Ascomycota</taxon>
        <taxon>Pezizomycotina</taxon>
        <taxon>Eurotiomycetes</taxon>
        <taxon>Chaetothyriomycetidae</taxon>
        <taxon>Chaetothyriales</taxon>
        <taxon>Herpotrichiellaceae</taxon>
        <taxon>Fonsecaea</taxon>
    </lineage>
</organism>
<feature type="region of interest" description="Disordered" evidence="1">
    <location>
        <begin position="384"/>
        <end position="445"/>
    </location>
</feature>
<dbReference type="RefSeq" id="XP_016632793.1">
    <property type="nucleotide sequence ID" value="XM_016776474.1"/>
</dbReference>
<proteinExistence type="predicted"/>
<feature type="compositionally biased region" description="Gly residues" evidence="1">
    <location>
        <begin position="20"/>
        <end position="29"/>
    </location>
</feature>
<evidence type="ECO:0000313" key="2">
    <source>
        <dbReference type="EMBL" id="KIX98670.1"/>
    </source>
</evidence>
<feature type="compositionally biased region" description="Low complexity" evidence="1">
    <location>
        <begin position="500"/>
        <end position="526"/>
    </location>
</feature>
<feature type="compositionally biased region" description="Low complexity" evidence="1">
    <location>
        <begin position="389"/>
        <end position="440"/>
    </location>
</feature>
<feature type="compositionally biased region" description="Basic and acidic residues" evidence="1">
    <location>
        <begin position="542"/>
        <end position="560"/>
    </location>
</feature>
<dbReference type="OrthoDB" id="4497018at2759"/>
<feature type="region of interest" description="Disordered" evidence="1">
    <location>
        <begin position="483"/>
        <end position="693"/>
    </location>
</feature>
<gene>
    <name evidence="2" type="ORF">Z520_05971</name>
</gene>
<dbReference type="Proteomes" id="UP000053411">
    <property type="component" value="Unassembled WGS sequence"/>
</dbReference>
<reference evidence="2 3" key="1">
    <citation type="submission" date="2015-01" db="EMBL/GenBank/DDBJ databases">
        <title>The Genome Sequence of Fonsecaea multimorphosa CBS 102226.</title>
        <authorList>
            <consortium name="The Broad Institute Genomics Platform"/>
            <person name="Cuomo C."/>
            <person name="de Hoog S."/>
            <person name="Gorbushina A."/>
            <person name="Stielow B."/>
            <person name="Teixiera M."/>
            <person name="Abouelleil A."/>
            <person name="Chapman S.B."/>
            <person name="Priest M."/>
            <person name="Young S.K."/>
            <person name="Wortman J."/>
            <person name="Nusbaum C."/>
            <person name="Birren B."/>
        </authorList>
    </citation>
    <scope>NUCLEOTIDE SEQUENCE [LARGE SCALE GENOMIC DNA]</scope>
    <source>
        <strain evidence="2 3">CBS 102226</strain>
    </source>
</reference>
<feature type="compositionally biased region" description="Pro residues" evidence="1">
    <location>
        <begin position="656"/>
        <end position="668"/>
    </location>
</feature>
<dbReference type="GeneID" id="27711717"/>
<name>A0A0D2H9V7_9EURO</name>
<dbReference type="EMBL" id="KN848071">
    <property type="protein sequence ID" value="KIX98670.1"/>
    <property type="molecule type" value="Genomic_DNA"/>
</dbReference>
<evidence type="ECO:0000313" key="3">
    <source>
        <dbReference type="Proteomes" id="UP000053411"/>
    </source>
</evidence>
<accession>A0A0D2H9V7</accession>
<protein>
    <submittedName>
        <fullName evidence="2">Uncharacterized protein</fullName>
    </submittedName>
</protein>
<dbReference type="AlphaFoldDB" id="A0A0D2H9V7"/>
<dbReference type="VEuPathDB" id="FungiDB:Z520_05971"/>